<dbReference type="Proteomes" id="UP001620645">
    <property type="component" value="Unassembled WGS sequence"/>
</dbReference>
<dbReference type="PANTHER" id="PTHR11690">
    <property type="entry name" value="AMILORIDE-SENSITIVE SODIUM CHANNEL-RELATED"/>
    <property type="match status" value="1"/>
</dbReference>
<dbReference type="Pfam" id="PF00858">
    <property type="entry name" value="ASC"/>
    <property type="match status" value="2"/>
</dbReference>
<feature type="compositionally biased region" description="Polar residues" evidence="14">
    <location>
        <begin position="115"/>
        <end position="130"/>
    </location>
</feature>
<dbReference type="EMBL" id="JBICCN010000309">
    <property type="protein sequence ID" value="KAL3079063.1"/>
    <property type="molecule type" value="Genomic_DNA"/>
</dbReference>
<evidence type="ECO:0000256" key="8">
    <source>
        <dbReference type="ARBA" id="ARBA00023065"/>
    </source>
</evidence>
<dbReference type="AlphaFoldDB" id="A0ABD2II76"/>
<gene>
    <name evidence="16" type="ORF">niasHS_014845</name>
</gene>
<evidence type="ECO:0000256" key="4">
    <source>
        <dbReference type="ARBA" id="ARBA00022461"/>
    </source>
</evidence>
<evidence type="ECO:0000256" key="13">
    <source>
        <dbReference type="RuleBase" id="RU000679"/>
    </source>
</evidence>
<organism evidence="16 17">
    <name type="scientific">Heterodera schachtii</name>
    <name type="common">Sugarbeet cyst nematode worm</name>
    <name type="synonym">Tylenchus schachtii</name>
    <dbReference type="NCBI Taxonomy" id="97005"/>
    <lineage>
        <taxon>Eukaryota</taxon>
        <taxon>Metazoa</taxon>
        <taxon>Ecdysozoa</taxon>
        <taxon>Nematoda</taxon>
        <taxon>Chromadorea</taxon>
        <taxon>Rhabditida</taxon>
        <taxon>Tylenchina</taxon>
        <taxon>Tylenchomorpha</taxon>
        <taxon>Tylenchoidea</taxon>
        <taxon>Heteroderidae</taxon>
        <taxon>Heteroderinae</taxon>
        <taxon>Heterodera</taxon>
    </lineage>
</organism>
<keyword evidence="5 13" id="KW-0812">Transmembrane</keyword>
<evidence type="ECO:0000256" key="1">
    <source>
        <dbReference type="ARBA" id="ARBA00004141"/>
    </source>
</evidence>
<feature type="region of interest" description="Disordered" evidence="14">
    <location>
        <begin position="568"/>
        <end position="587"/>
    </location>
</feature>
<evidence type="ECO:0000256" key="12">
    <source>
        <dbReference type="ARBA" id="ARBA00023303"/>
    </source>
</evidence>
<dbReference type="GO" id="GO:0005272">
    <property type="term" value="F:sodium channel activity"/>
    <property type="evidence" value="ECO:0007669"/>
    <property type="project" value="UniProtKB-KW"/>
</dbReference>
<dbReference type="PANTHER" id="PTHR11690:SF296">
    <property type="entry name" value="DEGENERIN-LIKE PROTEIN DEL-10"/>
    <property type="match status" value="1"/>
</dbReference>
<accession>A0ABD2II76</accession>
<evidence type="ECO:0000256" key="10">
    <source>
        <dbReference type="ARBA" id="ARBA00023180"/>
    </source>
</evidence>
<keyword evidence="3 13" id="KW-0813">Transport</keyword>
<dbReference type="PRINTS" id="PR01078">
    <property type="entry name" value="AMINACHANNEL"/>
</dbReference>
<keyword evidence="4 13" id="KW-0894">Sodium channel</keyword>
<feature type="transmembrane region" description="Helical" evidence="15">
    <location>
        <begin position="202"/>
        <end position="219"/>
    </location>
</feature>
<evidence type="ECO:0000256" key="3">
    <source>
        <dbReference type="ARBA" id="ARBA00022448"/>
    </source>
</evidence>
<evidence type="ECO:0008006" key="18">
    <source>
        <dbReference type="Google" id="ProtNLM"/>
    </source>
</evidence>
<keyword evidence="10" id="KW-0325">Glycoprotein</keyword>
<dbReference type="GO" id="GO:0016020">
    <property type="term" value="C:membrane"/>
    <property type="evidence" value="ECO:0007669"/>
    <property type="project" value="UniProtKB-SubCell"/>
</dbReference>
<protein>
    <recommendedName>
        <fullName evidence="18">Amiloride-sensitive sodium channel</fullName>
    </recommendedName>
</protein>
<comment type="similarity">
    <text evidence="2 13">Belongs to the amiloride-sensitive sodium channel (TC 1.A.6) family.</text>
</comment>
<proteinExistence type="inferred from homology"/>
<evidence type="ECO:0000313" key="17">
    <source>
        <dbReference type="Proteomes" id="UP001620645"/>
    </source>
</evidence>
<reference evidence="16 17" key="1">
    <citation type="submission" date="2024-10" db="EMBL/GenBank/DDBJ databases">
        <authorList>
            <person name="Kim D."/>
        </authorList>
    </citation>
    <scope>NUCLEOTIDE SEQUENCE [LARGE SCALE GENOMIC DNA]</scope>
    <source>
        <strain evidence="16">Taebaek</strain>
    </source>
</reference>
<feature type="region of interest" description="Disordered" evidence="14">
    <location>
        <begin position="440"/>
        <end position="463"/>
    </location>
</feature>
<keyword evidence="9 15" id="KW-0472">Membrane</keyword>
<comment type="caution">
    <text evidence="16">The sequence shown here is derived from an EMBL/GenBank/DDBJ whole genome shotgun (WGS) entry which is preliminary data.</text>
</comment>
<evidence type="ECO:0000256" key="15">
    <source>
        <dbReference type="SAM" id="Phobius"/>
    </source>
</evidence>
<evidence type="ECO:0000313" key="16">
    <source>
        <dbReference type="EMBL" id="KAL3079063.1"/>
    </source>
</evidence>
<evidence type="ECO:0000256" key="14">
    <source>
        <dbReference type="SAM" id="MobiDB-lite"/>
    </source>
</evidence>
<keyword evidence="7" id="KW-0915">Sodium</keyword>
<name>A0ABD2II76_HETSC</name>
<evidence type="ECO:0000256" key="5">
    <source>
        <dbReference type="ARBA" id="ARBA00022692"/>
    </source>
</evidence>
<evidence type="ECO:0000256" key="7">
    <source>
        <dbReference type="ARBA" id="ARBA00023053"/>
    </source>
</evidence>
<dbReference type="InterPro" id="IPR001873">
    <property type="entry name" value="ENaC"/>
</dbReference>
<sequence>MTRGADRLLRHFAANSLESAQNSADRPIRRHRPMSNAVFVYRHALSSSTETDTDWSLSLARELGNATRSQLRPVGSIVRRASRPNRDTTNRVPLRPPSAASHRPPSPPTDPAVHSINQMPSNEQQKSPVPTISIASEEEAKEDSKKKDSTQFAENAPTTADELMQLLMEDDGTDRPVIFTIFEAANIDGVKHLSSKNRCTRYTWLVLIILFIGLCFYQIGAQAMMYWLTPVATNIVAVYPVSLAFPMIAICNNNQHRLSWLAGESIQKRRPNGTAPLWFRSQLNQSDMFDRVLLNGWDMEAGRFLRSVAHQRSRMIIQCELPNGSRCSAKDFKPLWTLTGLCWAINTDFDRPMEVTGAGPGNALRLLVNVERYERVESCTPKLRSRSLPGLKVLIINQTDIPVSFLEGVNVPAGFTMDIPFWMRQRQKLRGRDCVVMGQSNGGDEAKAKGSSSVETEGKLSGGGRGEMRDCLMGSYLGEIERRCNCSMRKAFLKQDVTATAGELAPLSPCNVLQYFDCVQSVLDWAKNKGFTNFGQCPVPCESIDYTAWQDMNELPSNIFPRIISFGNEGDENEEETADLGEEDEEGTEEEVHHCTHSQMLSGQSVGRIKKAAREALETQARYQEGIQIRTRRMVAQLRQSVQRLMEMRWGWRQNHFMGVHKHLSERLPCYAEVPKTHANVFNAIANPKPQGEEERAEQLQELLMGEEQKNDTKRAKSFEELKWTFGQIAEERQKEMLMMRELTTMIYSLFSADSFTKRLPIGLQRMDKVLKLAKMYEEGQMTKESWAERMQTRNMRHFLEEDIYEDWHNLIVRDMEQNVLEVIHKIEELSPQIYQKSSNGTAISVLFPVNCFCLLIPLPFFSTGSVLLFGNVRRGSANVEQLANFLDDAFECIFNGIRNETAQMLKEFQRAMFELHSALAILFRKELPEYLQNMEFGPRFIRENFAQVNVFLHKMNIEYWRQEPTYSIWSFFCDIGATMSLFLGASMLTIIEVLYFVLRQSRIYRSIAVWRQRKNSLKMTTEENVGTKNEGKERRTSTFMWV</sequence>
<keyword evidence="6 15" id="KW-1133">Transmembrane helix</keyword>
<dbReference type="Gene3D" id="2.60.470.10">
    <property type="entry name" value="Acid-sensing ion channels like domains"/>
    <property type="match status" value="1"/>
</dbReference>
<comment type="subcellular location">
    <subcellularLocation>
        <location evidence="1">Membrane</location>
        <topology evidence="1">Multi-pass membrane protein</topology>
    </subcellularLocation>
</comment>
<evidence type="ECO:0000256" key="2">
    <source>
        <dbReference type="ARBA" id="ARBA00007193"/>
    </source>
</evidence>
<keyword evidence="11 13" id="KW-0739">Sodium transport</keyword>
<keyword evidence="17" id="KW-1185">Reference proteome</keyword>
<keyword evidence="12 13" id="KW-0407">Ion channel</keyword>
<evidence type="ECO:0000256" key="9">
    <source>
        <dbReference type="ARBA" id="ARBA00023136"/>
    </source>
</evidence>
<keyword evidence="8 13" id="KW-0406">Ion transport</keyword>
<evidence type="ECO:0000256" key="6">
    <source>
        <dbReference type="ARBA" id="ARBA00022989"/>
    </source>
</evidence>
<dbReference type="Gene3D" id="1.10.287.770">
    <property type="entry name" value="YojJ-like"/>
    <property type="match status" value="1"/>
</dbReference>
<feature type="region of interest" description="Disordered" evidence="14">
    <location>
        <begin position="71"/>
        <end position="130"/>
    </location>
</feature>
<feature type="transmembrane region" description="Helical" evidence="15">
    <location>
        <begin position="969"/>
        <end position="999"/>
    </location>
</feature>
<feature type="compositionally biased region" description="Acidic residues" evidence="14">
    <location>
        <begin position="569"/>
        <end position="587"/>
    </location>
</feature>
<evidence type="ECO:0000256" key="11">
    <source>
        <dbReference type="ARBA" id="ARBA00023201"/>
    </source>
</evidence>